<sequence length="65" mass="7881">MRNQFDFKLQTQTYYGFGYSRRLGQFLQERNFKNVVLLVHRGVSECSNYFPEANRNDDRQKQLEV</sequence>
<evidence type="ECO:0000313" key="1">
    <source>
        <dbReference type="EMBL" id="SVD06463.1"/>
    </source>
</evidence>
<dbReference type="EMBL" id="UINC01127383">
    <property type="protein sequence ID" value="SVD06463.1"/>
    <property type="molecule type" value="Genomic_DNA"/>
</dbReference>
<proteinExistence type="predicted"/>
<name>A0A382S9B4_9ZZZZ</name>
<dbReference type="AlphaFoldDB" id="A0A382S9B4"/>
<reference evidence="1" key="1">
    <citation type="submission" date="2018-05" db="EMBL/GenBank/DDBJ databases">
        <authorList>
            <person name="Lanie J.A."/>
            <person name="Ng W.-L."/>
            <person name="Kazmierczak K.M."/>
            <person name="Andrzejewski T.M."/>
            <person name="Davidsen T.M."/>
            <person name="Wayne K.J."/>
            <person name="Tettelin H."/>
            <person name="Glass J.I."/>
            <person name="Rusch D."/>
            <person name="Podicherti R."/>
            <person name="Tsui H.-C.T."/>
            <person name="Winkler M.E."/>
        </authorList>
    </citation>
    <scope>NUCLEOTIDE SEQUENCE</scope>
</reference>
<protein>
    <submittedName>
        <fullName evidence="1">Uncharacterized protein</fullName>
    </submittedName>
</protein>
<organism evidence="1">
    <name type="scientific">marine metagenome</name>
    <dbReference type="NCBI Taxonomy" id="408172"/>
    <lineage>
        <taxon>unclassified sequences</taxon>
        <taxon>metagenomes</taxon>
        <taxon>ecological metagenomes</taxon>
    </lineage>
</organism>
<accession>A0A382S9B4</accession>
<gene>
    <name evidence="1" type="ORF">METZ01_LOCUS359317</name>
</gene>